<comment type="caution">
    <text evidence="1">The sequence shown here is derived from an EMBL/GenBank/DDBJ whole genome shotgun (WGS) entry which is preliminary data.</text>
</comment>
<sequence length="51" mass="5939">MVSQINRHSLVRSRLELIHLFNLKTIAELHVHLQAQQDSGFLDQQVNEMSI</sequence>
<evidence type="ECO:0000313" key="1">
    <source>
        <dbReference type="EMBL" id="CCO48195.1"/>
    </source>
</evidence>
<protein>
    <submittedName>
        <fullName evidence="1">Uncharacterized protein</fullName>
    </submittedName>
</protein>
<accession>A0AAV2VUA4</accession>
<dbReference type="EMBL" id="CAOF01000138">
    <property type="protein sequence ID" value="CCO48195.1"/>
    <property type="molecule type" value="Genomic_DNA"/>
</dbReference>
<reference evidence="1 2" key="1">
    <citation type="journal article" date="2013" name="ISME J.">
        <title>Comparative genomics of pathogenic lineages of Vibrio nigripulchritudo identifies virulence-associated traits.</title>
        <authorList>
            <person name="Goudenege D."/>
            <person name="Labreuche Y."/>
            <person name="Krin E."/>
            <person name="Ansquer D."/>
            <person name="Mangenot S."/>
            <person name="Calteau A."/>
            <person name="Medigue C."/>
            <person name="Mazel D."/>
            <person name="Polz M.F."/>
            <person name="Le Roux F."/>
        </authorList>
    </citation>
    <scope>NUCLEOTIDE SEQUENCE [LARGE SCALE GENOMIC DNA]</scope>
    <source>
        <strain evidence="1 2">SOn1</strain>
    </source>
</reference>
<dbReference type="Proteomes" id="UP000018211">
    <property type="component" value="Unassembled WGS sequence"/>
</dbReference>
<dbReference type="AlphaFoldDB" id="A0AAV2VUA4"/>
<proteinExistence type="predicted"/>
<gene>
    <name evidence="1" type="ORF">VIBNISOn1_460001</name>
</gene>
<name>A0AAV2VUA4_9VIBR</name>
<organism evidence="1 2">
    <name type="scientific">Vibrio nigripulchritudo SOn1</name>
    <dbReference type="NCBI Taxonomy" id="1238450"/>
    <lineage>
        <taxon>Bacteria</taxon>
        <taxon>Pseudomonadati</taxon>
        <taxon>Pseudomonadota</taxon>
        <taxon>Gammaproteobacteria</taxon>
        <taxon>Vibrionales</taxon>
        <taxon>Vibrionaceae</taxon>
        <taxon>Vibrio</taxon>
    </lineage>
</organism>
<evidence type="ECO:0000313" key="2">
    <source>
        <dbReference type="Proteomes" id="UP000018211"/>
    </source>
</evidence>